<keyword evidence="3" id="KW-1185">Reference proteome</keyword>
<dbReference type="SUPFAM" id="SSF49478">
    <property type="entry name" value="Cna protein B-type domain"/>
    <property type="match status" value="5"/>
</dbReference>
<dbReference type="AlphaFoldDB" id="A0A429Z9S0"/>
<name>A0A429Z9S0_9ENTE</name>
<feature type="domain" description="CNA-B" evidence="1">
    <location>
        <begin position="150"/>
        <end position="231"/>
    </location>
</feature>
<proteinExistence type="predicted"/>
<dbReference type="EMBL" id="NGJT01000057">
    <property type="protein sequence ID" value="RST90477.1"/>
    <property type="molecule type" value="Genomic_DNA"/>
</dbReference>
<reference evidence="2 3" key="1">
    <citation type="submission" date="2017-05" db="EMBL/GenBank/DDBJ databases">
        <title>Vagococcus spp. assemblies.</title>
        <authorList>
            <person name="Gulvik C.A."/>
        </authorList>
    </citation>
    <scope>NUCLEOTIDE SEQUENCE [LARGE SCALE GENOMIC DNA]</scope>
    <source>
        <strain evidence="2 3">SS1994</strain>
    </source>
</reference>
<comment type="caution">
    <text evidence="2">The sequence shown here is derived from an EMBL/GenBank/DDBJ whole genome shotgun (WGS) entry which is preliminary data.</text>
</comment>
<sequence>EKDNWKYEFTNLPKYNQGKLIRYTVTENTVEDYSTTVNGTDLTNRYTPSKTSVTVTKRWNDNQNQDGIRPNAISVQLYADGKESGKPVELNDGNEWTYTWQDLAEKANGTTIKYTVKEINEVSGYATNVLDDNIGNIIITNTHDPEITEIKGEKHWDDANNQDGKRPTSIEVNLLADGKVIDTKTVTEKDNWQYDFTNLPKYHQGQLIKYTVTENTVEDYSTTVSGADLTNHYTPGKTSVTVTKRWEDNQNQDGLRPEAIQVQLYADGKESGNPVELNDSNKWQYTWQDLAEKANGTTIKYTVKEINEVSGYTTNVLDDNIGNIIITNTHDPEITEIKGEKHWDDANNQDGKRPTSIEVNLLADGKIIDTKTVTEKDNWKYEFTNLPKYNQGKLIRYTVTENTVEDYSTTVNGTDLTNRYTP</sequence>
<evidence type="ECO:0000259" key="1">
    <source>
        <dbReference type="Pfam" id="PF05738"/>
    </source>
</evidence>
<dbReference type="CDD" id="cd00222">
    <property type="entry name" value="CollagenBindB"/>
    <property type="match status" value="4"/>
</dbReference>
<feature type="domain" description="CNA-B" evidence="1">
    <location>
        <begin position="2"/>
        <end position="44"/>
    </location>
</feature>
<dbReference type="InterPro" id="IPR008454">
    <property type="entry name" value="Collagen-bd_Cna-like_B-typ_dom"/>
</dbReference>
<gene>
    <name evidence="2" type="ORF">CBF36_12165</name>
</gene>
<dbReference type="RefSeq" id="WP_125958615.1">
    <property type="nucleotide sequence ID" value="NZ_NGJT01000057.1"/>
</dbReference>
<feature type="domain" description="CNA-B" evidence="1">
    <location>
        <begin position="240"/>
        <end position="329"/>
    </location>
</feature>
<dbReference type="Gene3D" id="2.60.40.1140">
    <property type="entry name" value="Collagen-binding surface protein Cna, B-type domain"/>
    <property type="match status" value="5"/>
</dbReference>
<feature type="domain" description="CNA-B" evidence="1">
    <location>
        <begin position="337"/>
        <end position="418"/>
    </location>
</feature>
<feature type="domain" description="CNA-B" evidence="1">
    <location>
        <begin position="53"/>
        <end position="142"/>
    </location>
</feature>
<evidence type="ECO:0000313" key="2">
    <source>
        <dbReference type="EMBL" id="RST90477.1"/>
    </source>
</evidence>
<evidence type="ECO:0000313" key="3">
    <source>
        <dbReference type="Proteomes" id="UP000288490"/>
    </source>
</evidence>
<dbReference type="Pfam" id="PF05738">
    <property type="entry name" value="Cna_B"/>
    <property type="match status" value="5"/>
</dbReference>
<protein>
    <submittedName>
        <fullName evidence="2">Adhesin</fullName>
    </submittedName>
</protein>
<feature type="non-terminal residue" evidence="2">
    <location>
        <position position="1"/>
    </location>
</feature>
<dbReference type="Proteomes" id="UP000288490">
    <property type="component" value="Unassembled WGS sequence"/>
</dbReference>
<organism evidence="2 3">
    <name type="scientific">Vagococcus bubulae</name>
    <dbReference type="NCBI Taxonomy" id="1977868"/>
    <lineage>
        <taxon>Bacteria</taxon>
        <taxon>Bacillati</taxon>
        <taxon>Bacillota</taxon>
        <taxon>Bacilli</taxon>
        <taxon>Lactobacillales</taxon>
        <taxon>Enterococcaceae</taxon>
        <taxon>Vagococcus</taxon>
    </lineage>
</organism>
<dbReference type="OrthoDB" id="1744455at2"/>
<accession>A0A429Z9S0</accession>
<feature type="non-terminal residue" evidence="2">
    <location>
        <position position="422"/>
    </location>
</feature>